<accession>A0A0K0DPY3</accession>
<keyword evidence="1" id="KW-1185">Reference proteome</keyword>
<organism evidence="1 2">
    <name type="scientific">Angiostrongylus cantonensis</name>
    <name type="common">Rat lungworm</name>
    <dbReference type="NCBI Taxonomy" id="6313"/>
    <lineage>
        <taxon>Eukaryota</taxon>
        <taxon>Metazoa</taxon>
        <taxon>Ecdysozoa</taxon>
        <taxon>Nematoda</taxon>
        <taxon>Chromadorea</taxon>
        <taxon>Rhabditida</taxon>
        <taxon>Rhabditina</taxon>
        <taxon>Rhabditomorpha</taxon>
        <taxon>Strongyloidea</taxon>
        <taxon>Metastrongylidae</taxon>
        <taxon>Angiostrongylus</taxon>
    </lineage>
</organism>
<protein>
    <submittedName>
        <fullName evidence="2">DNTTIP1_dimer domain-containing protein</fullName>
    </submittedName>
</protein>
<reference evidence="2" key="2">
    <citation type="submission" date="2017-02" db="UniProtKB">
        <authorList>
            <consortium name="WormBaseParasite"/>
        </authorList>
    </citation>
    <scope>IDENTIFICATION</scope>
</reference>
<dbReference type="AlphaFoldDB" id="A0A0K0DPY3"/>
<sequence length="201" mass="22781">MNEEYDRLIEHLHVSAVKAESPKVTNRRLFPETLELIHQRGIERAAGNRQLTSELAKQCRQAIKKDLKERRAAVLVEAAEAGKSIRKVHRSFANYKPMMISPQRPDGTMTSSRKATEKIIHEFYLDLFDSHVHLPSFKIKEDGYVVPPFLPCEIRHASGLGSFQEHRGCSEENKENPTPCSSFRLNGSSCPNVCVRNLVAT</sequence>
<evidence type="ECO:0000313" key="1">
    <source>
        <dbReference type="Proteomes" id="UP000035642"/>
    </source>
</evidence>
<reference evidence="1" key="1">
    <citation type="submission" date="2012-09" db="EMBL/GenBank/DDBJ databases">
        <authorList>
            <person name="Martin A.A."/>
        </authorList>
    </citation>
    <scope>NUCLEOTIDE SEQUENCE</scope>
</reference>
<name>A0A0K0DPY3_ANGCA</name>
<dbReference type="WBParaSite" id="ACAC_0001382201-mRNA-1">
    <property type="protein sequence ID" value="ACAC_0001382201-mRNA-1"/>
    <property type="gene ID" value="ACAC_0001382201"/>
</dbReference>
<evidence type="ECO:0000313" key="2">
    <source>
        <dbReference type="WBParaSite" id="ACAC_0001382201-mRNA-1"/>
    </source>
</evidence>
<dbReference type="Proteomes" id="UP000035642">
    <property type="component" value="Unassembled WGS sequence"/>
</dbReference>
<proteinExistence type="predicted"/>